<evidence type="ECO:0000256" key="8">
    <source>
        <dbReference type="ARBA" id="ARBA00022942"/>
    </source>
</evidence>
<protein>
    <recommendedName>
        <fullName evidence="3">proteasome endopeptidase complex</fullName>
        <ecNumber evidence="3">3.4.25.1</ecNumber>
    </recommendedName>
</protein>
<keyword evidence="6" id="KW-0888">Threonine protease</keyword>
<evidence type="ECO:0000256" key="9">
    <source>
        <dbReference type="ARBA" id="ARBA00026071"/>
    </source>
</evidence>
<dbReference type="InterPro" id="IPR000243">
    <property type="entry name" value="Pept_T1A_subB"/>
</dbReference>
<keyword evidence="8" id="KW-0647">Proteasome</keyword>
<name>A0ABY6LLJ9_9ARAC</name>
<evidence type="ECO:0000256" key="1">
    <source>
        <dbReference type="ARBA" id="ARBA00001198"/>
    </source>
</evidence>
<evidence type="ECO:0000256" key="6">
    <source>
        <dbReference type="ARBA" id="ARBA00022698"/>
    </source>
</evidence>
<evidence type="ECO:0000256" key="3">
    <source>
        <dbReference type="ARBA" id="ARBA00012039"/>
    </source>
</evidence>
<dbReference type="PANTHER" id="PTHR32194:SF0">
    <property type="entry name" value="ATP-DEPENDENT PROTEASE SUBUNIT HSLV"/>
    <property type="match status" value="1"/>
</dbReference>
<dbReference type="EMBL" id="CP092883">
    <property type="protein sequence ID" value="UYV82038.1"/>
    <property type="molecule type" value="Genomic_DNA"/>
</dbReference>
<proteinExistence type="predicted"/>
<keyword evidence="5" id="KW-0645">Protease</keyword>
<sequence length="182" mass="19883">MLCCRAYVANRVADKLTKVTDRIYCCRSGSSADTQAISEIVAYHLDFYQMERGEPAPVKVAANVFREFCYDYRDSLVAGILCAGWDDKEGGQVYSIPLGGMLVRQPVSIGGSGSSYIYGYVDSRYKPGMTKDECVDLVQSALALAMSRDGSSGGVIRLGIITKDGIERRVLSGDKIPKFYEG</sequence>
<comment type="subunit">
    <text evidence="9">The 26S proteasome consists of a 20S proteasome core and two 19S regulatory subunits. The 20S proteasome core is composed of 28 subunits that are arranged in four stacked rings, resulting in a barrel-shaped structure. The two end rings are each formed by seven alpha subunits, and the two central rings are each formed by seven beta subunits. The catalytic chamber with the active sites is on the inside of the barrel.</text>
</comment>
<evidence type="ECO:0000256" key="4">
    <source>
        <dbReference type="ARBA" id="ARBA00022490"/>
    </source>
</evidence>
<dbReference type="Pfam" id="PF00227">
    <property type="entry name" value="Proteasome"/>
    <property type="match status" value="1"/>
</dbReference>
<dbReference type="EC" id="3.4.25.1" evidence="3"/>
<dbReference type="InterPro" id="IPR001353">
    <property type="entry name" value="Proteasome_sua/b"/>
</dbReference>
<dbReference type="PANTHER" id="PTHR32194">
    <property type="entry name" value="METALLOPROTEASE TLDD"/>
    <property type="match status" value="1"/>
</dbReference>
<comment type="subcellular location">
    <subcellularLocation>
        <location evidence="2">Nucleus</location>
    </subcellularLocation>
</comment>
<dbReference type="Gene3D" id="3.60.20.10">
    <property type="entry name" value="Glutamine Phosphoribosylpyrophosphate, subunit 1, domain 1"/>
    <property type="match status" value="1"/>
</dbReference>
<accession>A0ABY6LLJ9</accession>
<keyword evidence="11" id="KW-1185">Reference proteome</keyword>
<dbReference type="PRINTS" id="PR00141">
    <property type="entry name" value="PROTEASOME"/>
</dbReference>
<evidence type="ECO:0000256" key="7">
    <source>
        <dbReference type="ARBA" id="ARBA00022801"/>
    </source>
</evidence>
<dbReference type="InterPro" id="IPR023333">
    <property type="entry name" value="Proteasome_suB-type"/>
</dbReference>
<dbReference type="InterPro" id="IPR029055">
    <property type="entry name" value="Ntn_hydrolases_N"/>
</dbReference>
<gene>
    <name evidence="10" type="ORF">LAZ67_21000542</name>
</gene>
<reference evidence="10 11" key="1">
    <citation type="submission" date="2022-01" db="EMBL/GenBank/DDBJ databases">
        <title>A chromosomal length assembly of Cordylochernes scorpioides.</title>
        <authorList>
            <person name="Zeh D."/>
            <person name="Zeh J."/>
        </authorList>
    </citation>
    <scope>NUCLEOTIDE SEQUENCE [LARGE SCALE GENOMIC DNA]</scope>
    <source>
        <strain evidence="10">IN4F17</strain>
        <tissue evidence="10">Whole Body</tissue>
    </source>
</reference>
<evidence type="ECO:0000313" key="11">
    <source>
        <dbReference type="Proteomes" id="UP001235939"/>
    </source>
</evidence>
<dbReference type="PROSITE" id="PS51476">
    <property type="entry name" value="PROTEASOME_BETA_2"/>
    <property type="match status" value="1"/>
</dbReference>
<evidence type="ECO:0000313" key="10">
    <source>
        <dbReference type="EMBL" id="UYV82038.1"/>
    </source>
</evidence>
<dbReference type="SUPFAM" id="SSF56235">
    <property type="entry name" value="N-terminal nucleophile aminohydrolases (Ntn hydrolases)"/>
    <property type="match status" value="1"/>
</dbReference>
<evidence type="ECO:0000256" key="5">
    <source>
        <dbReference type="ARBA" id="ARBA00022670"/>
    </source>
</evidence>
<dbReference type="Proteomes" id="UP001235939">
    <property type="component" value="Chromosome 21"/>
</dbReference>
<organism evidence="10 11">
    <name type="scientific">Cordylochernes scorpioides</name>
    <dbReference type="NCBI Taxonomy" id="51811"/>
    <lineage>
        <taxon>Eukaryota</taxon>
        <taxon>Metazoa</taxon>
        <taxon>Ecdysozoa</taxon>
        <taxon>Arthropoda</taxon>
        <taxon>Chelicerata</taxon>
        <taxon>Arachnida</taxon>
        <taxon>Pseudoscorpiones</taxon>
        <taxon>Cheliferoidea</taxon>
        <taxon>Chernetidae</taxon>
        <taxon>Cordylochernes</taxon>
    </lineage>
</organism>
<comment type="catalytic activity">
    <reaction evidence="1">
        <text>Cleavage of peptide bonds with very broad specificity.</text>
        <dbReference type="EC" id="3.4.25.1"/>
    </reaction>
</comment>
<evidence type="ECO:0000256" key="2">
    <source>
        <dbReference type="ARBA" id="ARBA00004123"/>
    </source>
</evidence>
<keyword evidence="7" id="KW-0378">Hydrolase</keyword>
<keyword evidence="4" id="KW-0963">Cytoplasm</keyword>
<dbReference type="CDD" id="cd03762">
    <property type="entry name" value="proteasome_beta_type_6"/>
    <property type="match status" value="1"/>
</dbReference>